<evidence type="ECO:0000313" key="2">
    <source>
        <dbReference type="Proteomes" id="UP000176480"/>
    </source>
</evidence>
<sequence length="109" mass="12526">MKTIFFLILFLVVMKLTTAVILKYIYYPTQVTDYTVCRPIKIIGKDLKPQCPAQSCFPVCIGQIQETRCQKDLFTGKETCNLRCFGLMSSVPCDQYYPVKALLFSTFPF</sequence>
<accession>A0A1F7J7R2</accession>
<dbReference type="EMBL" id="MGAR01000022">
    <property type="protein sequence ID" value="OGK51649.1"/>
    <property type="molecule type" value="Genomic_DNA"/>
</dbReference>
<organism evidence="1 2">
    <name type="scientific">Candidatus Roizmanbacteria bacterium RIFCSPLOWO2_01_FULL_41_22</name>
    <dbReference type="NCBI Taxonomy" id="1802067"/>
    <lineage>
        <taxon>Bacteria</taxon>
        <taxon>Candidatus Roizmaniibacteriota</taxon>
    </lineage>
</organism>
<proteinExistence type="predicted"/>
<dbReference type="Proteomes" id="UP000176480">
    <property type="component" value="Unassembled WGS sequence"/>
</dbReference>
<dbReference type="STRING" id="1802067.A2966_04975"/>
<gene>
    <name evidence="1" type="ORF">A2966_04975</name>
</gene>
<comment type="caution">
    <text evidence="1">The sequence shown here is derived from an EMBL/GenBank/DDBJ whole genome shotgun (WGS) entry which is preliminary data.</text>
</comment>
<name>A0A1F7J7R2_9BACT</name>
<evidence type="ECO:0000313" key="1">
    <source>
        <dbReference type="EMBL" id="OGK51649.1"/>
    </source>
</evidence>
<dbReference type="AlphaFoldDB" id="A0A1F7J7R2"/>
<reference evidence="1 2" key="1">
    <citation type="journal article" date="2016" name="Nat. Commun.">
        <title>Thousands of microbial genomes shed light on interconnected biogeochemical processes in an aquifer system.</title>
        <authorList>
            <person name="Anantharaman K."/>
            <person name="Brown C.T."/>
            <person name="Hug L.A."/>
            <person name="Sharon I."/>
            <person name="Castelle C.J."/>
            <person name="Probst A.J."/>
            <person name="Thomas B.C."/>
            <person name="Singh A."/>
            <person name="Wilkins M.J."/>
            <person name="Karaoz U."/>
            <person name="Brodie E.L."/>
            <person name="Williams K.H."/>
            <person name="Hubbard S.S."/>
            <person name="Banfield J.F."/>
        </authorList>
    </citation>
    <scope>NUCLEOTIDE SEQUENCE [LARGE SCALE GENOMIC DNA]</scope>
</reference>
<protein>
    <submittedName>
        <fullName evidence="1">Uncharacterized protein</fullName>
    </submittedName>
</protein>